<dbReference type="EMBL" id="MDDG01000003">
    <property type="protein sequence ID" value="OQE43119.1"/>
    <property type="molecule type" value="Genomic_DNA"/>
</dbReference>
<feature type="transmembrane region" description="Helical" evidence="1">
    <location>
        <begin position="12"/>
        <end position="29"/>
    </location>
</feature>
<keyword evidence="1" id="KW-0812">Transmembrane</keyword>
<reference evidence="4" key="1">
    <citation type="journal article" date="2017" name="Nat. Microbiol.">
        <title>Global analysis of biosynthetic gene clusters reveals vast potential of secondary metabolite production in Penicillium species.</title>
        <authorList>
            <person name="Nielsen J.C."/>
            <person name="Grijseels S."/>
            <person name="Prigent S."/>
            <person name="Ji B."/>
            <person name="Dainat J."/>
            <person name="Nielsen K.F."/>
            <person name="Frisvad J.C."/>
            <person name="Workman M."/>
            <person name="Nielsen J."/>
        </authorList>
    </citation>
    <scope>NUCLEOTIDE SEQUENCE [LARGE SCALE GENOMIC DNA]</scope>
    <source>
        <strain evidence="4">IBT 31321</strain>
    </source>
</reference>
<evidence type="ECO:0000259" key="2">
    <source>
        <dbReference type="Pfam" id="PF24840"/>
    </source>
</evidence>
<sequence>MTSFNSHPGQGQLLISFVPFLCKAFLSLLNRMENPVADIPTVIRRLTQSPPSLQETVIQEYFTNNASFVHPFCRVPNFEGSRWWISKIFQWYKIMSPRIELEIHSIAFDEKKLKLYVNMSQIFSIWLVPFHVAPVTLTTVLDLTYESAKSAATTNGDHKLYYILKQEDLYQTSEFIKFLMPHIGYWIVFGWHLIATLFCVLGVTLLWPILWLEEKDYIPGRFLRGGNLAYNMDKKIPEIKGQ</sequence>
<dbReference type="InterPro" id="IPR057514">
    <property type="entry name" value="NTF2_SigF"/>
</dbReference>
<dbReference type="PANTHER" id="PTHR35393">
    <property type="entry name" value="CHROMOSOME 1, WHOLE GENOME SHOTGUN SEQUENCE"/>
    <property type="match status" value="1"/>
</dbReference>
<accession>A0A1V6UY01</accession>
<organism evidence="3 4">
    <name type="scientific">Penicillium coprophilum</name>
    <dbReference type="NCBI Taxonomy" id="36646"/>
    <lineage>
        <taxon>Eukaryota</taxon>
        <taxon>Fungi</taxon>
        <taxon>Dikarya</taxon>
        <taxon>Ascomycota</taxon>
        <taxon>Pezizomycotina</taxon>
        <taxon>Eurotiomycetes</taxon>
        <taxon>Eurotiomycetidae</taxon>
        <taxon>Eurotiales</taxon>
        <taxon>Aspergillaceae</taxon>
        <taxon>Penicillium</taxon>
    </lineage>
</organism>
<proteinExistence type="predicted"/>
<evidence type="ECO:0000313" key="3">
    <source>
        <dbReference type="EMBL" id="OQE43119.1"/>
    </source>
</evidence>
<protein>
    <recommendedName>
        <fullName evidence="2">SigF-like NTF2-like domain-containing protein</fullName>
    </recommendedName>
</protein>
<dbReference type="STRING" id="36646.A0A1V6UY01"/>
<dbReference type="Proteomes" id="UP000191500">
    <property type="component" value="Unassembled WGS sequence"/>
</dbReference>
<gene>
    <name evidence="3" type="ORF">PENCOP_c003G03421</name>
</gene>
<keyword evidence="1" id="KW-1133">Transmembrane helix</keyword>
<dbReference type="Pfam" id="PF24840">
    <property type="entry name" value="NTF2_SigF"/>
    <property type="match status" value="1"/>
</dbReference>
<feature type="transmembrane region" description="Helical" evidence="1">
    <location>
        <begin position="183"/>
        <end position="212"/>
    </location>
</feature>
<evidence type="ECO:0000256" key="1">
    <source>
        <dbReference type="SAM" id="Phobius"/>
    </source>
</evidence>
<evidence type="ECO:0000313" key="4">
    <source>
        <dbReference type="Proteomes" id="UP000191500"/>
    </source>
</evidence>
<keyword evidence="4" id="KW-1185">Reference proteome</keyword>
<dbReference type="AlphaFoldDB" id="A0A1V6UY01"/>
<feature type="transmembrane region" description="Helical" evidence="1">
    <location>
        <begin position="115"/>
        <end position="133"/>
    </location>
</feature>
<keyword evidence="1" id="KW-0472">Membrane</keyword>
<feature type="domain" description="SigF-like NTF2-like" evidence="2">
    <location>
        <begin position="32"/>
        <end position="204"/>
    </location>
</feature>
<name>A0A1V6UY01_9EURO</name>
<comment type="caution">
    <text evidence="3">The sequence shown here is derived from an EMBL/GenBank/DDBJ whole genome shotgun (WGS) entry which is preliminary data.</text>
</comment>
<dbReference type="PANTHER" id="PTHR35393:SF1">
    <property type="entry name" value="SNOAL-LIKE DOMAIN-CONTAINING PROTEIN"/>
    <property type="match status" value="1"/>
</dbReference>